<keyword evidence="2" id="KW-0238">DNA-binding</keyword>
<dbReference type="InterPro" id="IPR050204">
    <property type="entry name" value="AraC_XylS_family_regulators"/>
</dbReference>
<organism evidence="5 6">
    <name type="scientific">Roseateles saccharophilus</name>
    <name type="common">Pseudomonas saccharophila</name>
    <dbReference type="NCBI Taxonomy" id="304"/>
    <lineage>
        <taxon>Bacteria</taxon>
        <taxon>Pseudomonadati</taxon>
        <taxon>Pseudomonadota</taxon>
        <taxon>Betaproteobacteria</taxon>
        <taxon>Burkholderiales</taxon>
        <taxon>Sphaerotilaceae</taxon>
        <taxon>Roseateles</taxon>
    </lineage>
</organism>
<dbReference type="Pfam" id="PF12833">
    <property type="entry name" value="HTH_18"/>
    <property type="match status" value="1"/>
</dbReference>
<dbReference type="SMART" id="SM00342">
    <property type="entry name" value="HTH_ARAC"/>
    <property type="match status" value="1"/>
</dbReference>
<dbReference type="PANTHER" id="PTHR46796">
    <property type="entry name" value="HTH-TYPE TRANSCRIPTIONAL ACTIVATOR RHAS-RELATED"/>
    <property type="match status" value="1"/>
</dbReference>
<gene>
    <name evidence="5" type="ORF">J2X20_003477</name>
</gene>
<dbReference type="Pfam" id="PF20240">
    <property type="entry name" value="DUF6597"/>
    <property type="match status" value="1"/>
</dbReference>
<dbReference type="SUPFAM" id="SSF46689">
    <property type="entry name" value="Homeodomain-like"/>
    <property type="match status" value="1"/>
</dbReference>
<keyword evidence="1" id="KW-0805">Transcription regulation</keyword>
<name>A0ABU1YPP2_ROSSA</name>
<accession>A0ABU1YPP2</accession>
<dbReference type="PROSITE" id="PS01124">
    <property type="entry name" value="HTH_ARAC_FAMILY_2"/>
    <property type="match status" value="1"/>
</dbReference>
<dbReference type="PANTHER" id="PTHR46796:SF15">
    <property type="entry name" value="BLL1074 PROTEIN"/>
    <property type="match status" value="1"/>
</dbReference>
<evidence type="ECO:0000256" key="1">
    <source>
        <dbReference type="ARBA" id="ARBA00023015"/>
    </source>
</evidence>
<sequence>MRFDRLPVTGALAAHVESCWFMRGASAAALPEGHRILPDGCMEIVFQLGAPFLELGGDGRWHEQPARLLVGQMTRRVEVRPGGEIDTVGLHFHPAGAAAFVEGSMKRFRDCIGDLDAALGEDLAPLAARLRQSRSNASRMALLMAWLQGRLRPGDAPMAEASRLLQLAAGQLDIPSLGLALGLGERQLRRRFETAVGLAPKRFARLLRFQRVFEQQRESDATVWAQVALECGYFDQAHFNRDFRAFSGLAPRQLLADADPLTAFFLSVSSKTARAA</sequence>
<evidence type="ECO:0000256" key="2">
    <source>
        <dbReference type="ARBA" id="ARBA00023125"/>
    </source>
</evidence>
<protein>
    <submittedName>
        <fullName evidence="5">AraC-like DNA-binding protein</fullName>
    </submittedName>
</protein>
<dbReference type="Gene3D" id="1.10.10.60">
    <property type="entry name" value="Homeodomain-like"/>
    <property type="match status" value="1"/>
</dbReference>
<dbReference type="InterPro" id="IPR009057">
    <property type="entry name" value="Homeodomain-like_sf"/>
</dbReference>
<keyword evidence="6" id="KW-1185">Reference proteome</keyword>
<comment type="caution">
    <text evidence="5">The sequence shown here is derived from an EMBL/GenBank/DDBJ whole genome shotgun (WGS) entry which is preliminary data.</text>
</comment>
<proteinExistence type="predicted"/>
<evidence type="ECO:0000313" key="5">
    <source>
        <dbReference type="EMBL" id="MDR7270819.1"/>
    </source>
</evidence>
<dbReference type="Proteomes" id="UP001180453">
    <property type="component" value="Unassembled WGS sequence"/>
</dbReference>
<evidence type="ECO:0000256" key="3">
    <source>
        <dbReference type="ARBA" id="ARBA00023163"/>
    </source>
</evidence>
<keyword evidence="3" id="KW-0804">Transcription</keyword>
<evidence type="ECO:0000259" key="4">
    <source>
        <dbReference type="PROSITE" id="PS01124"/>
    </source>
</evidence>
<dbReference type="EMBL" id="JAVDXU010000002">
    <property type="protein sequence ID" value="MDR7270819.1"/>
    <property type="molecule type" value="Genomic_DNA"/>
</dbReference>
<reference evidence="5 6" key="1">
    <citation type="submission" date="2023-07" db="EMBL/GenBank/DDBJ databases">
        <title>Sorghum-associated microbial communities from plants grown in Nebraska, USA.</title>
        <authorList>
            <person name="Schachtman D."/>
        </authorList>
    </citation>
    <scope>NUCLEOTIDE SEQUENCE [LARGE SCALE GENOMIC DNA]</scope>
    <source>
        <strain evidence="5 6">BE314</strain>
    </source>
</reference>
<dbReference type="InterPro" id="IPR018060">
    <property type="entry name" value="HTH_AraC"/>
</dbReference>
<feature type="domain" description="HTH araC/xylS-type" evidence="4">
    <location>
        <begin position="159"/>
        <end position="257"/>
    </location>
</feature>
<dbReference type="InterPro" id="IPR046532">
    <property type="entry name" value="DUF6597"/>
</dbReference>
<evidence type="ECO:0000313" key="6">
    <source>
        <dbReference type="Proteomes" id="UP001180453"/>
    </source>
</evidence>